<dbReference type="PANTHER" id="PTHR43019">
    <property type="entry name" value="SERINE ENDOPROTEASE DEGS"/>
    <property type="match status" value="1"/>
</dbReference>
<dbReference type="SUPFAM" id="SSF50494">
    <property type="entry name" value="Trypsin-like serine proteases"/>
    <property type="match status" value="1"/>
</dbReference>
<feature type="domain" description="SPOR" evidence="2">
    <location>
        <begin position="23"/>
        <end position="101"/>
    </location>
</feature>
<dbReference type="AlphaFoldDB" id="A0A2T7UVU9"/>
<organism evidence="3 4">
    <name type="scientific">Pararhodobacter aggregans</name>
    <dbReference type="NCBI Taxonomy" id="404875"/>
    <lineage>
        <taxon>Bacteria</taxon>
        <taxon>Pseudomonadati</taxon>
        <taxon>Pseudomonadota</taxon>
        <taxon>Alphaproteobacteria</taxon>
        <taxon>Rhodobacterales</taxon>
        <taxon>Paracoccaceae</taxon>
        <taxon>Pararhodobacter</taxon>
    </lineage>
</organism>
<dbReference type="Gene3D" id="2.40.10.120">
    <property type="match status" value="1"/>
</dbReference>
<dbReference type="Proteomes" id="UP000244810">
    <property type="component" value="Unassembled WGS sequence"/>
</dbReference>
<reference evidence="3 4" key="1">
    <citation type="journal article" date="2011" name="Syst. Appl. Microbiol.">
        <title>Defluviimonas denitrificans gen. nov., sp. nov., and Pararhodobacter aggregans gen. nov., sp. nov., non-phototrophic Rhodobacteraceae from the biofilter of a marine aquaculture.</title>
        <authorList>
            <person name="Foesel B.U."/>
            <person name="Drake H.L."/>
            <person name="Schramm A."/>
        </authorList>
    </citation>
    <scope>NUCLEOTIDE SEQUENCE [LARGE SCALE GENOMIC DNA]</scope>
    <source>
        <strain evidence="3 4">D1-19</strain>
    </source>
</reference>
<feature type="signal peptide" evidence="1">
    <location>
        <begin position="1"/>
        <end position="25"/>
    </location>
</feature>
<dbReference type="EMBL" id="QDDR01000001">
    <property type="protein sequence ID" value="PVE48903.1"/>
    <property type="molecule type" value="Genomic_DNA"/>
</dbReference>
<proteinExistence type="predicted"/>
<evidence type="ECO:0000259" key="2">
    <source>
        <dbReference type="PROSITE" id="PS51724"/>
    </source>
</evidence>
<dbReference type="Gene3D" id="1.10.101.10">
    <property type="entry name" value="PGBD-like superfamily/PGBD"/>
    <property type="match status" value="1"/>
</dbReference>
<dbReference type="InterPro" id="IPR009003">
    <property type="entry name" value="Peptidase_S1_PA"/>
</dbReference>
<dbReference type="RefSeq" id="WP_107754571.1">
    <property type="nucleotide sequence ID" value="NZ_QBKF01000014.1"/>
</dbReference>
<comment type="caution">
    <text evidence="3">The sequence shown here is derived from an EMBL/GenBank/DDBJ whole genome shotgun (WGS) entry which is preliminary data.</text>
</comment>
<dbReference type="InterPro" id="IPR036365">
    <property type="entry name" value="PGBD-like_sf"/>
</dbReference>
<keyword evidence="1" id="KW-0732">Signal</keyword>
<dbReference type="Pfam" id="PF13365">
    <property type="entry name" value="Trypsin_2"/>
    <property type="match status" value="1"/>
</dbReference>
<evidence type="ECO:0000256" key="1">
    <source>
        <dbReference type="SAM" id="SignalP"/>
    </source>
</evidence>
<evidence type="ECO:0000313" key="3">
    <source>
        <dbReference type="EMBL" id="PVE48903.1"/>
    </source>
</evidence>
<dbReference type="OrthoDB" id="6810892at2"/>
<dbReference type="Pfam" id="PF05036">
    <property type="entry name" value="SPOR"/>
    <property type="match status" value="1"/>
</dbReference>
<sequence>MTDRLAKAIFAALLAIVFAPVAALAQATHWVQIEAHATLRTAEEFATRYEQRIGQIAGFRIAGGWYALAVGPFATADAAEARRSELIAAREIREDSYVTDNTIYGQQFWPVGGQAPSAPVTAAGRDAAQTPAPVIEVPTAETPVTEPIVAPEPAPAEPEVIATPAAPAQPALADLPDEPLAEARRLEAQLSRDERAEIQVALQWYGFYRGGIDAAFGPGTRGAIQNWQRANNFEPTGFLSTRARATLIRGYESAVARYAFGPFRDEAAGIEITLPLGMVEFDHHETPFAHFRSINDSGMRVLLISQEGTQSTFYGLYEILQTLEVIPLEGERDRSRTSFTIDGRSATQRAHVEARLNDGQIKGWILLWGPSADADAEVIMATMRDSFRPIAGVLPSSAGATASTVARRDLVSGLEVRRPERSRSGFFVDSTGTVVTTAEAVAMCDRVTIDEAYRARVAAVDEALGVAVLTPEDPLVPLAFAQFAAASPAPGSEIRVSGFSYQDTLTRPIVSFGSLSEMTGLNGEAELRRLTLAAEPGDTGGPVFDPNGAVMGMLLPRPETPGRILPDDVNFAVSSEAIQSVLTGAGTRPSVSRNASPVSAEMLTRMSGDLTVLVSCWN</sequence>
<keyword evidence="4" id="KW-1185">Reference proteome</keyword>
<dbReference type="InterPro" id="IPR002477">
    <property type="entry name" value="Peptidoglycan-bd-like"/>
</dbReference>
<accession>A0A2T7UVU9</accession>
<dbReference type="InterPro" id="IPR007730">
    <property type="entry name" value="SPOR-like_dom"/>
</dbReference>
<dbReference type="InterPro" id="IPR036366">
    <property type="entry name" value="PGBDSf"/>
</dbReference>
<dbReference type="PANTHER" id="PTHR43019:SF23">
    <property type="entry name" value="PROTEASE DO-LIKE 5, CHLOROPLASTIC"/>
    <property type="match status" value="1"/>
</dbReference>
<evidence type="ECO:0000313" key="4">
    <source>
        <dbReference type="Proteomes" id="UP000244810"/>
    </source>
</evidence>
<name>A0A2T7UVU9_9RHOB</name>
<dbReference type="PROSITE" id="PS51724">
    <property type="entry name" value="SPOR"/>
    <property type="match status" value="1"/>
</dbReference>
<gene>
    <name evidence="3" type="ORF">DDE23_00410</name>
</gene>
<protein>
    <submittedName>
        <fullName evidence="3">Peptidoglycan-binding protein</fullName>
    </submittedName>
</protein>
<feature type="chain" id="PRO_5015656889" evidence="1">
    <location>
        <begin position="26"/>
        <end position="618"/>
    </location>
</feature>
<dbReference type="SUPFAM" id="SSF47090">
    <property type="entry name" value="PGBD-like"/>
    <property type="match status" value="1"/>
</dbReference>
<dbReference type="Pfam" id="PF01471">
    <property type="entry name" value="PG_binding_1"/>
    <property type="match status" value="1"/>
</dbReference>
<dbReference type="GO" id="GO:0042834">
    <property type="term" value="F:peptidoglycan binding"/>
    <property type="evidence" value="ECO:0007669"/>
    <property type="project" value="InterPro"/>
</dbReference>